<organism evidence="2 3">
    <name type="scientific">Leptospira gomenensis</name>
    <dbReference type="NCBI Taxonomy" id="2484974"/>
    <lineage>
        <taxon>Bacteria</taxon>
        <taxon>Pseudomonadati</taxon>
        <taxon>Spirochaetota</taxon>
        <taxon>Spirochaetia</taxon>
        <taxon>Leptospirales</taxon>
        <taxon>Leptospiraceae</taxon>
        <taxon>Leptospira</taxon>
    </lineage>
</organism>
<dbReference type="AlphaFoldDB" id="A0A5F1Y8I1"/>
<dbReference type="Proteomes" id="UP000298277">
    <property type="component" value="Unassembled WGS sequence"/>
</dbReference>
<dbReference type="PANTHER" id="PTHR36832:SF1">
    <property type="entry name" value="SLR1174 PROTEIN"/>
    <property type="match status" value="1"/>
</dbReference>
<keyword evidence="1" id="KW-1133">Transmembrane helix</keyword>
<proteinExistence type="predicted"/>
<name>A0A5F1Y8I1_9LEPT</name>
<dbReference type="OrthoDB" id="8582979at2"/>
<dbReference type="EMBL" id="RQFA01000063">
    <property type="protein sequence ID" value="TGK31500.1"/>
    <property type="molecule type" value="Genomic_DNA"/>
</dbReference>
<dbReference type="PANTHER" id="PTHR36832">
    <property type="entry name" value="SLR1174 PROTEIN-RELATED"/>
    <property type="match status" value="1"/>
</dbReference>
<keyword evidence="1" id="KW-0472">Membrane</keyword>
<dbReference type="Pfam" id="PF06182">
    <property type="entry name" value="ABC2_membrane_6"/>
    <property type="match status" value="1"/>
</dbReference>
<dbReference type="RefSeq" id="WP_135595611.1">
    <property type="nucleotide sequence ID" value="NZ_RQEZ01000039.1"/>
</dbReference>
<evidence type="ECO:0000313" key="2">
    <source>
        <dbReference type="EMBL" id="TGK31500.1"/>
    </source>
</evidence>
<accession>A0A5F1Y8I1</accession>
<reference evidence="2" key="1">
    <citation type="journal article" date="2019" name="PLoS Negl. Trop. Dis.">
        <title>Revisiting the worldwide diversity of Leptospira species in the environment.</title>
        <authorList>
            <person name="Vincent A.T."/>
            <person name="Schiettekatte O."/>
            <person name="Bourhy P."/>
            <person name="Veyrier F.J."/>
            <person name="Picardeau M."/>
        </authorList>
    </citation>
    <scope>NUCLEOTIDE SEQUENCE [LARGE SCALE GENOMIC DNA]</scope>
    <source>
        <strain evidence="2">201800299</strain>
    </source>
</reference>
<evidence type="ECO:0000313" key="3">
    <source>
        <dbReference type="Proteomes" id="UP000298277"/>
    </source>
</evidence>
<keyword evidence="1" id="KW-0812">Transmembrane</keyword>
<protein>
    <recommendedName>
        <fullName evidence="4">ABC transporter permease</fullName>
    </recommendedName>
</protein>
<evidence type="ECO:0000256" key="1">
    <source>
        <dbReference type="SAM" id="Phobius"/>
    </source>
</evidence>
<keyword evidence="3" id="KW-1185">Reference proteome</keyword>
<dbReference type="InterPro" id="IPR010390">
    <property type="entry name" value="ABC-2_transporter-like"/>
</dbReference>
<feature type="transmembrane region" description="Helical" evidence="1">
    <location>
        <begin position="111"/>
        <end position="131"/>
    </location>
</feature>
<evidence type="ECO:0008006" key="4">
    <source>
        <dbReference type="Google" id="ProtNLM"/>
    </source>
</evidence>
<feature type="transmembrane region" description="Helical" evidence="1">
    <location>
        <begin position="174"/>
        <end position="195"/>
    </location>
</feature>
<comment type="caution">
    <text evidence="2">The sequence shown here is derived from an EMBL/GenBank/DDBJ whole genome shotgun (WGS) entry which is preliminary data.</text>
</comment>
<feature type="transmembrane region" description="Helical" evidence="1">
    <location>
        <begin position="231"/>
        <end position="251"/>
    </location>
</feature>
<feature type="transmembrane region" description="Helical" evidence="1">
    <location>
        <begin position="143"/>
        <end position="168"/>
    </location>
</feature>
<sequence length="262" mass="29758">MSYYFKVVSKAFQRSSAYRLEYYTGVLNAVLYLLILTSVWNSVRGDELGGTERTKDSLVLYAVFSTLIRVSFGRQDGLVSSKIKNGDIVFDLLKPVRFPLSVLADTAGVSLYHLFSRSLPLVACAYLFLDLRFVPEPLAFAKFLFVYSAAFLIFFLIGFALSSLSFYFTEIFSFFLLYFALITLFSGSVIPLDLFPDWLKTVSSWLPFPYLYYYPTQVLTSQQFGMDFYELCLRYAVMVGVCALCAFSIYFSGLKRLELAGG</sequence>
<gene>
    <name evidence="2" type="ORF">EHQ17_13885</name>
</gene>
<feature type="transmembrane region" description="Helical" evidence="1">
    <location>
        <begin position="20"/>
        <end position="40"/>
    </location>
</feature>